<keyword evidence="1" id="KW-0812">Transmembrane</keyword>
<dbReference type="InterPro" id="IPR021522">
    <property type="entry name" value="MctB"/>
</dbReference>
<feature type="transmembrane region" description="Helical" evidence="1">
    <location>
        <begin position="12"/>
        <end position="31"/>
    </location>
</feature>
<keyword evidence="1" id="KW-1133">Transmembrane helix</keyword>
<evidence type="ECO:0000313" key="2">
    <source>
        <dbReference type="EMBL" id="CEO89864.1"/>
    </source>
</evidence>
<dbReference type="OrthoDB" id="2382049at2"/>
<dbReference type="RefSeq" id="WP_044665725.1">
    <property type="nucleotide sequence ID" value="NZ_CDRZ01000262.1"/>
</dbReference>
<dbReference type="EMBL" id="CDRZ01000262">
    <property type="protein sequence ID" value="CEO89864.1"/>
    <property type="molecule type" value="Genomic_DNA"/>
</dbReference>
<name>A0A0B7MGV9_9FIRM</name>
<gene>
    <name evidence="2" type="ORF">SSCH_630002</name>
</gene>
<dbReference type="GO" id="GO:0055070">
    <property type="term" value="P:copper ion homeostasis"/>
    <property type="evidence" value="ECO:0007669"/>
    <property type="project" value="InterPro"/>
</dbReference>
<reference evidence="3" key="1">
    <citation type="submission" date="2015-01" db="EMBL/GenBank/DDBJ databases">
        <authorList>
            <person name="Manzoor Shahid"/>
            <person name="Zubair Saima"/>
        </authorList>
    </citation>
    <scope>NUCLEOTIDE SEQUENCE [LARGE SCALE GENOMIC DNA]</scope>
    <source>
        <strain evidence="3">Sp3</strain>
    </source>
</reference>
<protein>
    <recommendedName>
        <fullName evidence="4">Copper transporter</fullName>
    </recommendedName>
</protein>
<keyword evidence="1" id="KW-0472">Membrane</keyword>
<keyword evidence="3" id="KW-1185">Reference proteome</keyword>
<organism evidence="2 3">
    <name type="scientific">Syntrophaceticus schinkii</name>
    <dbReference type="NCBI Taxonomy" id="499207"/>
    <lineage>
        <taxon>Bacteria</taxon>
        <taxon>Bacillati</taxon>
        <taxon>Bacillota</taxon>
        <taxon>Clostridia</taxon>
        <taxon>Thermoanaerobacterales</taxon>
        <taxon>Thermoanaerobacterales Family III. Incertae Sedis</taxon>
        <taxon>Syntrophaceticus</taxon>
    </lineage>
</organism>
<dbReference type="Proteomes" id="UP000046155">
    <property type="component" value="Unassembled WGS sequence"/>
</dbReference>
<accession>A0A0B7MGV9</accession>
<evidence type="ECO:0008006" key="4">
    <source>
        <dbReference type="Google" id="ProtNLM"/>
    </source>
</evidence>
<evidence type="ECO:0000256" key="1">
    <source>
        <dbReference type="SAM" id="Phobius"/>
    </source>
</evidence>
<evidence type="ECO:0000313" key="3">
    <source>
        <dbReference type="Proteomes" id="UP000046155"/>
    </source>
</evidence>
<dbReference type="AlphaFoldDB" id="A0A0B7MGV9"/>
<dbReference type="GO" id="GO:0016020">
    <property type="term" value="C:membrane"/>
    <property type="evidence" value="ECO:0007669"/>
    <property type="project" value="InterPro"/>
</dbReference>
<sequence>MIIDIKYHIASLTAVFLALGIGIVIGTSMIGSDTITKQQRNIIDGIEKEFTILREENKQNTEALLQAQEEMSHQQQFNQNVLPLLVRDKLKGRKIAIVDINYHREHDGLANVLRSSGADVQSVTIINLGLLKDENLNKQTAGMLGKSKDTDLEKYLPDLAKLSAEAIAAGENSDLVRFLEDNEVVRISGYHGPPLQDVVLIGGSAKKEEDYFKKFDQVMIKAWQKAGLNVYGVEDSDTAVSYMRYYQNAHLSTVDNIDTVYGQVSLVMAMYGYPGQYGIKETAEAFIPPLE</sequence>
<dbReference type="Pfam" id="PF11382">
    <property type="entry name" value="MctB"/>
    <property type="match status" value="1"/>
</dbReference>
<proteinExistence type="predicted"/>